<keyword evidence="2" id="KW-1185">Reference proteome</keyword>
<comment type="caution">
    <text evidence="1">The sequence shown here is derived from an EMBL/GenBank/DDBJ whole genome shotgun (WGS) entry which is preliminary data.</text>
</comment>
<reference evidence="1 2" key="1">
    <citation type="journal article" date="2021" name="Appl. Environ. Microbiol.">
        <title>Genetic linkage and physical mapping for an oyster mushroom Pleurotus cornucopiae and QTL analysis for the trait cap color.</title>
        <authorList>
            <person name="Zhang Y."/>
            <person name="Gao W."/>
            <person name="Sonnenberg A."/>
            <person name="Chen Q."/>
            <person name="Zhang J."/>
            <person name="Huang C."/>
        </authorList>
    </citation>
    <scope>NUCLEOTIDE SEQUENCE [LARGE SCALE GENOMIC DNA]</scope>
    <source>
        <strain evidence="1">CCMSSC00406</strain>
    </source>
</reference>
<dbReference type="EMBL" id="WQMT02000003">
    <property type="protein sequence ID" value="KAG9225208.1"/>
    <property type="molecule type" value="Genomic_DNA"/>
</dbReference>
<name>A0ACB7J778_PLECO</name>
<sequence>MPSSTQSNKENPPVSKGKKAIWTDADDKALLDCLLEQQAAGNQGDNGWKTLVWTAAEESLKGSEERSKGSRKTATSCRDRFKSPEASIFMDLFRRFSARRTSTSDVKTGHVMAETDGKPRPAQPAHTKNVQPRTRFRFSPFSGKSVSQGLWSAQDFMLGVGMVIIQPETQKVVLCYDPRRKQYFFPKGRKDAGEAMETAVLREAYEESGFRATFLPLYIPSNAPIPPQDQNTARSNSPIKTSEPFFVSTKTYKPRPSRNPFTKYNVDSARVYFIHWYVGQIPPNAVREEGTGMPDELCYTSHLLPFEEASQKLDVDSQRILRYAWYLFQDTTQSDKMVVQ</sequence>
<evidence type="ECO:0000313" key="1">
    <source>
        <dbReference type="EMBL" id="KAG9225208.1"/>
    </source>
</evidence>
<proteinExistence type="predicted"/>
<organism evidence="1 2">
    <name type="scientific">Pleurotus cornucopiae</name>
    <name type="common">Cornucopia mushroom</name>
    <dbReference type="NCBI Taxonomy" id="5321"/>
    <lineage>
        <taxon>Eukaryota</taxon>
        <taxon>Fungi</taxon>
        <taxon>Dikarya</taxon>
        <taxon>Basidiomycota</taxon>
        <taxon>Agaricomycotina</taxon>
        <taxon>Agaricomycetes</taxon>
        <taxon>Agaricomycetidae</taxon>
        <taxon>Agaricales</taxon>
        <taxon>Pleurotineae</taxon>
        <taxon>Pleurotaceae</taxon>
        <taxon>Pleurotus</taxon>
    </lineage>
</organism>
<dbReference type="Proteomes" id="UP000824881">
    <property type="component" value="Unassembled WGS sequence"/>
</dbReference>
<protein>
    <submittedName>
        <fullName evidence="1">Uncharacterized protein</fullName>
    </submittedName>
</protein>
<accession>A0ACB7J778</accession>
<evidence type="ECO:0000313" key="2">
    <source>
        <dbReference type="Proteomes" id="UP000824881"/>
    </source>
</evidence>
<gene>
    <name evidence="1" type="ORF">CCMSSC00406_0007039</name>
</gene>